<feature type="binding site" evidence="13">
    <location>
        <position position="293"/>
    </location>
    <ligand>
        <name>S-adenosyl-L-methionine</name>
        <dbReference type="ChEBI" id="CHEBI:59789"/>
    </ligand>
</feature>
<dbReference type="CDD" id="cd02440">
    <property type="entry name" value="AdoMet_MTases"/>
    <property type="match status" value="1"/>
</dbReference>
<comment type="function">
    <text evidence="1">Specifically methylates the cytosine at position 967 (m5C967) of 16S rRNA.</text>
</comment>
<keyword evidence="7 13" id="KW-0808">Transferase</keyword>
<comment type="caution">
    <text evidence="15">The sequence shown here is derived from an EMBL/GenBank/DDBJ whole genome shotgun (WGS) entry which is preliminary data.</text>
</comment>
<proteinExistence type="inferred from homology"/>
<dbReference type="EC" id="2.1.1.176" evidence="3"/>
<evidence type="ECO:0000256" key="4">
    <source>
        <dbReference type="ARBA" id="ARBA00022490"/>
    </source>
</evidence>
<dbReference type="Gene3D" id="3.30.70.1170">
    <property type="entry name" value="Sun protein, domain 3"/>
    <property type="match status" value="1"/>
</dbReference>
<evidence type="ECO:0000256" key="11">
    <source>
        <dbReference type="ARBA" id="ARBA00031088"/>
    </source>
</evidence>
<dbReference type="EMBL" id="JABMOJ010000116">
    <property type="protein sequence ID" value="NQV64367.1"/>
    <property type="molecule type" value="Genomic_DNA"/>
</dbReference>
<dbReference type="InterPro" id="IPR006027">
    <property type="entry name" value="NusB_RsmB_TIM44"/>
</dbReference>
<comment type="subcellular location">
    <subcellularLocation>
        <location evidence="2">Cytoplasm</location>
    </subcellularLocation>
</comment>
<dbReference type="Proteomes" id="UP000754644">
    <property type="component" value="Unassembled WGS sequence"/>
</dbReference>
<evidence type="ECO:0000313" key="16">
    <source>
        <dbReference type="Proteomes" id="UP000754644"/>
    </source>
</evidence>
<dbReference type="NCBIfam" id="TIGR00563">
    <property type="entry name" value="rsmB"/>
    <property type="match status" value="1"/>
</dbReference>
<dbReference type="Gene3D" id="3.40.50.150">
    <property type="entry name" value="Vaccinia Virus protein VP39"/>
    <property type="match status" value="1"/>
</dbReference>
<dbReference type="GO" id="GO:0006355">
    <property type="term" value="P:regulation of DNA-templated transcription"/>
    <property type="evidence" value="ECO:0007669"/>
    <property type="project" value="InterPro"/>
</dbReference>
<organism evidence="15 16">
    <name type="scientific">SAR86 cluster bacterium</name>
    <dbReference type="NCBI Taxonomy" id="2030880"/>
    <lineage>
        <taxon>Bacteria</taxon>
        <taxon>Pseudomonadati</taxon>
        <taxon>Pseudomonadota</taxon>
        <taxon>Gammaproteobacteria</taxon>
        <taxon>SAR86 cluster</taxon>
    </lineage>
</organism>
<evidence type="ECO:0000256" key="12">
    <source>
        <dbReference type="ARBA" id="ARBA00047283"/>
    </source>
</evidence>
<dbReference type="PROSITE" id="PS51686">
    <property type="entry name" value="SAM_MT_RSMB_NOP"/>
    <property type="match status" value="1"/>
</dbReference>
<feature type="binding site" evidence="13">
    <location>
        <begin position="244"/>
        <end position="250"/>
    </location>
    <ligand>
        <name>S-adenosyl-L-methionine</name>
        <dbReference type="ChEBI" id="CHEBI:59789"/>
    </ligand>
</feature>
<dbReference type="PRINTS" id="PR02008">
    <property type="entry name" value="RCMTFAMILY"/>
</dbReference>
<dbReference type="AlphaFoldDB" id="A0A973A8G2"/>
<evidence type="ECO:0000256" key="5">
    <source>
        <dbReference type="ARBA" id="ARBA00022552"/>
    </source>
</evidence>
<keyword evidence="6 13" id="KW-0489">Methyltransferase</keyword>
<dbReference type="InterPro" id="IPR004573">
    <property type="entry name" value="rRNA_ssu_MeTfrase_B"/>
</dbReference>
<dbReference type="Gene3D" id="1.10.940.10">
    <property type="entry name" value="NusB-like"/>
    <property type="match status" value="1"/>
</dbReference>
<evidence type="ECO:0000259" key="14">
    <source>
        <dbReference type="PROSITE" id="PS51686"/>
    </source>
</evidence>
<keyword evidence="8 13" id="KW-0949">S-adenosyl-L-methionine</keyword>
<evidence type="ECO:0000313" key="15">
    <source>
        <dbReference type="EMBL" id="NQV64367.1"/>
    </source>
</evidence>
<evidence type="ECO:0000256" key="3">
    <source>
        <dbReference type="ARBA" id="ARBA00012140"/>
    </source>
</evidence>
<feature type="domain" description="SAM-dependent MTase RsmB/NOP-type" evidence="14">
    <location>
        <begin position="154"/>
        <end position="420"/>
    </location>
</feature>
<protein>
    <recommendedName>
        <fullName evidence="3">16S rRNA (cytosine(967)-C(5))-methyltransferase</fullName>
        <ecNumber evidence="3">2.1.1.176</ecNumber>
    </recommendedName>
    <alternativeName>
        <fullName evidence="10">16S rRNA m5C967 methyltransferase</fullName>
    </alternativeName>
    <alternativeName>
        <fullName evidence="11">rRNA (cytosine-C(5)-)-methyltransferase RsmB</fullName>
    </alternativeName>
</protein>
<dbReference type="SUPFAM" id="SSF53335">
    <property type="entry name" value="S-adenosyl-L-methionine-dependent methyltransferases"/>
    <property type="match status" value="1"/>
</dbReference>
<dbReference type="Pfam" id="PF01189">
    <property type="entry name" value="Methyltr_RsmB-F"/>
    <property type="match status" value="1"/>
</dbReference>
<dbReference type="InterPro" id="IPR035926">
    <property type="entry name" value="NusB-like_sf"/>
</dbReference>
<evidence type="ECO:0000256" key="1">
    <source>
        <dbReference type="ARBA" id="ARBA00002724"/>
    </source>
</evidence>
<feature type="binding site" evidence="13">
    <location>
        <position position="267"/>
    </location>
    <ligand>
        <name>S-adenosyl-L-methionine</name>
        <dbReference type="ChEBI" id="CHEBI:59789"/>
    </ligand>
</feature>
<dbReference type="PANTHER" id="PTHR22807">
    <property type="entry name" value="NOP2 YEAST -RELATED NOL1/NOP2/FMU SUN DOMAIN-CONTAINING"/>
    <property type="match status" value="1"/>
</dbReference>
<dbReference type="InterPro" id="IPR001678">
    <property type="entry name" value="MeTrfase_RsmB-F_NOP2_dom"/>
</dbReference>
<sequence length="423" mass="46232">MQEYQSAVRVLSAVINDGKSMDSQFNSGDSPLSKQISYGVIRDYYHLNALLGQLLKKPLTGKNINVHLLLLAGLYSVNNLNRPAHASVNATVNATKGLKLPWAKGLVNGVLRNYLRNQADIETSIAGDVQAQSNHPEWLLKRIKTAWPDQQEAIIAANNARPPMTLRVNQQRLTTPAYLELLTVSNISARLATHAPSAIYLDAPISVNLLPEFEHGYASVQDEASQLAAELLAPAAGMRVLDACAAPGGKTSHILESFPDIALTALDLEEHRLVSVAENLERLGLKADCIASDLRDFVPAALFHRILLDAPCSATGIIRRHPDIKLLRRNSDIDKLATTQLELLNAAWAMLAPGGILVYSTCSILPTENEDVMRQFCNATTDAVLMPIDAEWGQDQAYGRQLLPDLLGHDGFYYSRIAKAIQP</sequence>
<evidence type="ECO:0000256" key="6">
    <source>
        <dbReference type="ARBA" id="ARBA00022603"/>
    </source>
</evidence>
<comment type="catalytic activity">
    <reaction evidence="12">
        <text>cytidine(967) in 16S rRNA + S-adenosyl-L-methionine = 5-methylcytidine(967) in 16S rRNA + S-adenosyl-L-homocysteine + H(+)</text>
        <dbReference type="Rhea" id="RHEA:42748"/>
        <dbReference type="Rhea" id="RHEA-COMP:10219"/>
        <dbReference type="Rhea" id="RHEA-COMP:10220"/>
        <dbReference type="ChEBI" id="CHEBI:15378"/>
        <dbReference type="ChEBI" id="CHEBI:57856"/>
        <dbReference type="ChEBI" id="CHEBI:59789"/>
        <dbReference type="ChEBI" id="CHEBI:74483"/>
        <dbReference type="ChEBI" id="CHEBI:82748"/>
        <dbReference type="EC" id="2.1.1.176"/>
    </reaction>
</comment>
<dbReference type="GO" id="GO:0070475">
    <property type="term" value="P:rRNA base methylation"/>
    <property type="evidence" value="ECO:0007669"/>
    <property type="project" value="TreeGrafter"/>
</dbReference>
<evidence type="ECO:0000256" key="7">
    <source>
        <dbReference type="ARBA" id="ARBA00022679"/>
    </source>
</evidence>
<keyword evidence="5" id="KW-0698">rRNA processing</keyword>
<reference evidence="15" key="1">
    <citation type="submission" date="2020-05" db="EMBL/GenBank/DDBJ databases">
        <title>Sulfur intermediates as new biogeochemical hubs in an aquatic model microbial ecosystem.</title>
        <authorList>
            <person name="Vigneron A."/>
        </authorList>
    </citation>
    <scope>NUCLEOTIDE SEQUENCE</scope>
    <source>
        <strain evidence="15">Bin.250</strain>
    </source>
</reference>
<comment type="similarity">
    <text evidence="13">Belongs to the class I-like SAM-binding methyltransferase superfamily. RsmB/NOP family.</text>
</comment>
<keyword evidence="4" id="KW-0963">Cytoplasm</keyword>
<dbReference type="FunFam" id="3.40.50.150:FF:000022">
    <property type="entry name" value="Ribosomal RNA small subunit methyltransferase B"/>
    <property type="match status" value="1"/>
</dbReference>
<dbReference type="Pfam" id="PF22458">
    <property type="entry name" value="RsmF-B_ferredox"/>
    <property type="match status" value="1"/>
</dbReference>
<feature type="binding site" evidence="13">
    <location>
        <position position="309"/>
    </location>
    <ligand>
        <name>S-adenosyl-L-methionine</name>
        <dbReference type="ChEBI" id="CHEBI:59789"/>
    </ligand>
</feature>
<dbReference type="PANTHER" id="PTHR22807:SF61">
    <property type="entry name" value="NOL1_NOP2_SUN FAMILY PROTEIN _ ANTITERMINATION NUSB DOMAIN-CONTAINING PROTEIN"/>
    <property type="match status" value="1"/>
</dbReference>
<dbReference type="InterPro" id="IPR049560">
    <property type="entry name" value="MeTrfase_RsmB-F_NOP2_cat"/>
</dbReference>
<dbReference type="NCBIfam" id="NF008149">
    <property type="entry name" value="PRK10901.1"/>
    <property type="match status" value="1"/>
</dbReference>
<evidence type="ECO:0000256" key="10">
    <source>
        <dbReference type="ARBA" id="ARBA00030399"/>
    </source>
</evidence>
<dbReference type="GO" id="GO:0003723">
    <property type="term" value="F:RNA binding"/>
    <property type="evidence" value="ECO:0007669"/>
    <property type="project" value="UniProtKB-UniRule"/>
</dbReference>
<evidence type="ECO:0000256" key="8">
    <source>
        <dbReference type="ARBA" id="ARBA00022691"/>
    </source>
</evidence>
<evidence type="ECO:0000256" key="13">
    <source>
        <dbReference type="PROSITE-ProRule" id="PRU01023"/>
    </source>
</evidence>
<evidence type="ECO:0000256" key="2">
    <source>
        <dbReference type="ARBA" id="ARBA00004496"/>
    </source>
</evidence>
<dbReference type="InterPro" id="IPR023267">
    <property type="entry name" value="RCMT"/>
</dbReference>
<dbReference type="SUPFAM" id="SSF48013">
    <property type="entry name" value="NusB-like"/>
    <property type="match status" value="1"/>
</dbReference>
<dbReference type="GO" id="GO:0009383">
    <property type="term" value="F:rRNA (cytosine-C5-)-methyltransferase activity"/>
    <property type="evidence" value="ECO:0007669"/>
    <property type="project" value="TreeGrafter"/>
</dbReference>
<accession>A0A973A8G2</accession>
<dbReference type="Pfam" id="PF01029">
    <property type="entry name" value="NusB"/>
    <property type="match status" value="1"/>
</dbReference>
<feature type="active site" description="Nucleophile" evidence="13">
    <location>
        <position position="362"/>
    </location>
</feature>
<dbReference type="InterPro" id="IPR054728">
    <property type="entry name" value="RsmB-like_ferredoxin"/>
</dbReference>
<dbReference type="GO" id="GO:0005829">
    <property type="term" value="C:cytosol"/>
    <property type="evidence" value="ECO:0007669"/>
    <property type="project" value="TreeGrafter"/>
</dbReference>
<dbReference type="InterPro" id="IPR029063">
    <property type="entry name" value="SAM-dependent_MTases_sf"/>
</dbReference>
<keyword evidence="9 13" id="KW-0694">RNA-binding</keyword>
<gene>
    <name evidence="15" type="primary">rsmB</name>
    <name evidence="15" type="ORF">HQ497_03285</name>
</gene>
<evidence type="ECO:0000256" key="9">
    <source>
        <dbReference type="ARBA" id="ARBA00022884"/>
    </source>
</evidence>
<dbReference type="Gene3D" id="1.10.287.730">
    <property type="entry name" value="Helix hairpin bin"/>
    <property type="match status" value="1"/>
</dbReference>
<name>A0A973A8G2_9GAMM</name>